<dbReference type="PANTHER" id="PTHR14694">
    <property type="entry name" value="CALCIUM-RESPONSIVE TRANSCRIPTION FACTOR"/>
    <property type="match status" value="1"/>
</dbReference>
<evidence type="ECO:0000313" key="3">
    <source>
        <dbReference type="Proteomes" id="UP000694426"/>
    </source>
</evidence>
<keyword evidence="3" id="KW-1185">Reference proteome</keyword>
<sequence>DVTCNDSLLKLLLGIKAHFTVFPLWKRLTCMDSKDPLFGQSDSPTALPITVRLLGSSPSLAAPARPPQPQPLSTEEFHLVDQNGQPLYELQPLGGPSTQMMIVASQSENGQVLHVIPSAQPGVAQVIIPQGQLLDVTSTQDVSDEKRGDGNLQTVAMAALADSASSYILHPQASLTVSKKTATRILEDPFPIPLQQLPPNTPAWARRLRNCEKIGDSYRGYCVSETELESVLTLHKQQTQSVWGTRQSPSPAKPATRLMWKSQYVPYDGIPFVNAGSRAIVMECQYGPRRKGFQPKKASEPERISVHLYKATCPARIYIKKVQKFPEYRVPTDPKIDKKIIRMEQEKAFNMLKKNLIDAGGVLRWYVQLPTQQAHQYHEMETSYLPSSPSHFSASSPEEEEEVARDENCTLPSRLHPQVADKIRELVSQGIEQVYAVRKQLRKYVERELFKPDEVPERHNLSFFPTVNDIKNHIHEVQKSLRNGEVVYNSESIPATLQWTTDSGNVLTETVTVTFASPTSAAESVVTKGESNQSGESLLPETAQLLSSLSSLQPKIFAQLQGLQLQSTFTSTNESTALIAVNNHSPHSSASLLDSTGSAITNHSLVLGQGHSLQAGAGLAQHSAADSAYGTPPGSNQSLVTMGQLVAVEGVDDSRSLEGGVQQILLGGVQTIPVRIVDSHPALTEENTEGVICVSHVKEEPREKALSMEPDKIRDCQRSSSI</sequence>
<feature type="compositionally biased region" description="Low complexity" evidence="1">
    <location>
        <begin position="386"/>
        <end position="396"/>
    </location>
</feature>
<feature type="region of interest" description="Disordered" evidence="1">
    <location>
        <begin position="381"/>
        <end position="406"/>
    </location>
</feature>
<dbReference type="Pfam" id="PF15299">
    <property type="entry name" value="ALS2CR8"/>
    <property type="match status" value="1"/>
</dbReference>
<organism evidence="2 3">
    <name type="scientific">Anser brachyrhynchus</name>
    <name type="common">Pink-footed goose</name>
    <dbReference type="NCBI Taxonomy" id="132585"/>
    <lineage>
        <taxon>Eukaryota</taxon>
        <taxon>Metazoa</taxon>
        <taxon>Chordata</taxon>
        <taxon>Craniata</taxon>
        <taxon>Vertebrata</taxon>
        <taxon>Euteleostomi</taxon>
        <taxon>Archelosauria</taxon>
        <taxon>Archosauria</taxon>
        <taxon>Dinosauria</taxon>
        <taxon>Saurischia</taxon>
        <taxon>Theropoda</taxon>
        <taxon>Coelurosauria</taxon>
        <taxon>Aves</taxon>
        <taxon>Neognathae</taxon>
        <taxon>Galloanserae</taxon>
        <taxon>Anseriformes</taxon>
        <taxon>Anatidae</taxon>
        <taxon>Anserinae</taxon>
        <taxon>Anser</taxon>
    </lineage>
</organism>
<dbReference type="GO" id="GO:0005634">
    <property type="term" value="C:nucleus"/>
    <property type="evidence" value="ECO:0007669"/>
    <property type="project" value="TreeGrafter"/>
</dbReference>
<accession>A0A8B9CIE3</accession>
<evidence type="ECO:0000313" key="2">
    <source>
        <dbReference type="Ensembl" id="ENSABRP00000019445.1"/>
    </source>
</evidence>
<dbReference type="GeneTree" id="ENSGT00390000013916"/>
<feature type="region of interest" description="Disordered" evidence="1">
    <location>
        <begin position="703"/>
        <end position="722"/>
    </location>
</feature>
<dbReference type="PANTHER" id="PTHR14694:SF1">
    <property type="entry name" value="CALCIUM-RESPONSIVE TRANSCRIPTION FACTOR"/>
    <property type="match status" value="1"/>
</dbReference>
<evidence type="ECO:0000256" key="1">
    <source>
        <dbReference type="SAM" id="MobiDB-lite"/>
    </source>
</evidence>
<gene>
    <name evidence="2" type="primary">CARF</name>
</gene>
<proteinExistence type="predicted"/>
<dbReference type="Ensembl" id="ENSABRT00000027427.1">
    <property type="protein sequence ID" value="ENSABRP00000019445.1"/>
    <property type="gene ID" value="ENSABRG00000016665.1"/>
</dbReference>
<dbReference type="GO" id="GO:0000978">
    <property type="term" value="F:RNA polymerase II cis-regulatory region sequence-specific DNA binding"/>
    <property type="evidence" value="ECO:0007669"/>
    <property type="project" value="TreeGrafter"/>
</dbReference>
<dbReference type="GO" id="GO:0000981">
    <property type="term" value="F:DNA-binding transcription factor activity, RNA polymerase II-specific"/>
    <property type="evidence" value="ECO:0007669"/>
    <property type="project" value="TreeGrafter"/>
</dbReference>
<name>A0A8B9CIE3_9AVES</name>
<dbReference type="InterPro" id="IPR029309">
    <property type="entry name" value="CaRF"/>
</dbReference>
<reference evidence="2" key="1">
    <citation type="submission" date="2025-08" db="UniProtKB">
        <authorList>
            <consortium name="Ensembl"/>
        </authorList>
    </citation>
    <scope>IDENTIFICATION</scope>
</reference>
<reference evidence="2" key="2">
    <citation type="submission" date="2025-09" db="UniProtKB">
        <authorList>
            <consortium name="Ensembl"/>
        </authorList>
    </citation>
    <scope>IDENTIFICATION</scope>
</reference>
<protein>
    <submittedName>
        <fullName evidence="2">Calcium responsive transcription factor</fullName>
    </submittedName>
</protein>
<dbReference type="AlphaFoldDB" id="A0A8B9CIE3"/>
<dbReference type="Proteomes" id="UP000694426">
    <property type="component" value="Unplaced"/>
</dbReference>